<evidence type="ECO:0008006" key="3">
    <source>
        <dbReference type="Google" id="ProtNLM"/>
    </source>
</evidence>
<accession>A0A2U1ZXF2</accession>
<dbReference type="EMBL" id="PYHR01000002">
    <property type="protein sequence ID" value="PWD51602.1"/>
    <property type="molecule type" value="Genomic_DNA"/>
</dbReference>
<proteinExistence type="predicted"/>
<organism evidence="1 2">
    <name type="scientific">Serinibacter arcticus</name>
    <dbReference type="NCBI Taxonomy" id="1655435"/>
    <lineage>
        <taxon>Bacteria</taxon>
        <taxon>Bacillati</taxon>
        <taxon>Actinomycetota</taxon>
        <taxon>Actinomycetes</taxon>
        <taxon>Micrococcales</taxon>
        <taxon>Beutenbergiaceae</taxon>
        <taxon>Serinibacter</taxon>
    </lineage>
</organism>
<protein>
    <recommendedName>
        <fullName evidence="3">Schlafen AlbA-2 domain-containing protein</fullName>
    </recommendedName>
</protein>
<keyword evidence="2" id="KW-1185">Reference proteome</keyword>
<name>A0A2U1ZXF2_9MICO</name>
<gene>
    <name evidence="1" type="ORF">C8046_14070</name>
</gene>
<comment type="caution">
    <text evidence="1">The sequence shown here is derived from an EMBL/GenBank/DDBJ whole genome shotgun (WGS) entry which is preliminary data.</text>
</comment>
<dbReference type="Proteomes" id="UP000245166">
    <property type="component" value="Unassembled WGS sequence"/>
</dbReference>
<sequence length="194" mass="20901">MPNPREFAEIVGRIVNAGGGVVLIGGHLDDIGAVTFPGVAPLTPVELEAFESAPVIGLDPSLHGVRLRYLPMAYGMVFVAFVPTSDSGPHLIAEGRGMRLPLRDGISDFDGSEAHLRSHYLSGSHPKGVAWRGADHRLRAFDEAGVIIDLRAWPRLEPSSPASLSKAEVLDLVERAADRVDELLPHPRRAHFAV</sequence>
<dbReference type="AlphaFoldDB" id="A0A2U1ZXF2"/>
<evidence type="ECO:0000313" key="1">
    <source>
        <dbReference type="EMBL" id="PWD51602.1"/>
    </source>
</evidence>
<reference evidence="1 2" key="1">
    <citation type="submission" date="2018-03" db="EMBL/GenBank/DDBJ databases">
        <title>Genome assembly of novel Miniimonas species PCH200.</title>
        <authorList>
            <person name="Thakur V."/>
            <person name="Kumar V."/>
            <person name="Singh D."/>
        </authorList>
    </citation>
    <scope>NUCLEOTIDE SEQUENCE [LARGE SCALE GENOMIC DNA]</scope>
    <source>
        <strain evidence="1 2">PCH200</strain>
    </source>
</reference>
<evidence type="ECO:0000313" key="2">
    <source>
        <dbReference type="Proteomes" id="UP000245166"/>
    </source>
</evidence>